<evidence type="ECO:0000313" key="2">
    <source>
        <dbReference type="EMBL" id="TFK47571.1"/>
    </source>
</evidence>
<protein>
    <submittedName>
        <fullName evidence="2">Uncharacterized protein</fullName>
    </submittedName>
</protein>
<dbReference type="EMBL" id="ML213523">
    <property type="protein sequence ID" value="TFK47571.1"/>
    <property type="molecule type" value="Genomic_DNA"/>
</dbReference>
<evidence type="ECO:0000256" key="1">
    <source>
        <dbReference type="SAM" id="MobiDB-lite"/>
    </source>
</evidence>
<proteinExistence type="predicted"/>
<evidence type="ECO:0000313" key="3">
    <source>
        <dbReference type="Proteomes" id="UP000305948"/>
    </source>
</evidence>
<reference evidence="2 3" key="1">
    <citation type="journal article" date="2019" name="Nat. Ecol. Evol.">
        <title>Megaphylogeny resolves global patterns of mushroom evolution.</title>
        <authorList>
            <person name="Varga T."/>
            <person name="Krizsan K."/>
            <person name="Foldi C."/>
            <person name="Dima B."/>
            <person name="Sanchez-Garcia M."/>
            <person name="Sanchez-Ramirez S."/>
            <person name="Szollosi G.J."/>
            <person name="Szarkandi J.G."/>
            <person name="Papp V."/>
            <person name="Albert L."/>
            <person name="Andreopoulos W."/>
            <person name="Angelini C."/>
            <person name="Antonin V."/>
            <person name="Barry K.W."/>
            <person name="Bougher N.L."/>
            <person name="Buchanan P."/>
            <person name="Buyck B."/>
            <person name="Bense V."/>
            <person name="Catcheside P."/>
            <person name="Chovatia M."/>
            <person name="Cooper J."/>
            <person name="Damon W."/>
            <person name="Desjardin D."/>
            <person name="Finy P."/>
            <person name="Geml J."/>
            <person name="Haridas S."/>
            <person name="Hughes K."/>
            <person name="Justo A."/>
            <person name="Karasinski D."/>
            <person name="Kautmanova I."/>
            <person name="Kiss B."/>
            <person name="Kocsube S."/>
            <person name="Kotiranta H."/>
            <person name="LaButti K.M."/>
            <person name="Lechner B.E."/>
            <person name="Liimatainen K."/>
            <person name="Lipzen A."/>
            <person name="Lukacs Z."/>
            <person name="Mihaltcheva S."/>
            <person name="Morgado L.N."/>
            <person name="Niskanen T."/>
            <person name="Noordeloos M.E."/>
            <person name="Ohm R.A."/>
            <person name="Ortiz-Santana B."/>
            <person name="Ovrebo C."/>
            <person name="Racz N."/>
            <person name="Riley R."/>
            <person name="Savchenko A."/>
            <person name="Shiryaev A."/>
            <person name="Soop K."/>
            <person name="Spirin V."/>
            <person name="Szebenyi C."/>
            <person name="Tomsovsky M."/>
            <person name="Tulloss R.E."/>
            <person name="Uehling J."/>
            <person name="Grigoriev I.V."/>
            <person name="Vagvolgyi C."/>
            <person name="Papp T."/>
            <person name="Martin F.M."/>
            <person name="Miettinen O."/>
            <person name="Hibbett D.S."/>
            <person name="Nagy L.G."/>
        </authorList>
    </citation>
    <scope>NUCLEOTIDE SEQUENCE [LARGE SCALE GENOMIC DNA]</scope>
    <source>
        <strain evidence="2 3">OMC1185</strain>
    </source>
</reference>
<keyword evidence="3" id="KW-1185">Reference proteome</keyword>
<feature type="region of interest" description="Disordered" evidence="1">
    <location>
        <begin position="205"/>
        <end position="268"/>
    </location>
</feature>
<name>A0A5C3N1H3_9AGAM</name>
<accession>A0A5C3N1H3</accession>
<feature type="compositionally biased region" description="Basic residues" evidence="1">
    <location>
        <begin position="225"/>
        <end position="235"/>
    </location>
</feature>
<dbReference type="Proteomes" id="UP000305948">
    <property type="component" value="Unassembled WGS sequence"/>
</dbReference>
<sequence>MASHLWAWAPHATSEALRIVRNVLKSSGSPMSPKEIFKHAVAQVPEHPVDPPPPIIYRERRSGSVKQVPYPPHPEHPIRSYRYLKTVVLPAMEHRYEIEKFHTKAPLSASEIQGRLASLSKNARKAKEAAITGTLQDVWLWRVRTTPPSEVEEKAKRKVETKVLKVVGSEVGAGRDMKHLNRRRLNAREKKVKKAVKFMNAVQHARSGGGNELQPPAMRPPPKLSARKKEVKKAVKSTTTVGQPRKAGSRGGNELRPPAMRRTEIRRS</sequence>
<organism evidence="2 3">
    <name type="scientific">Heliocybe sulcata</name>
    <dbReference type="NCBI Taxonomy" id="5364"/>
    <lineage>
        <taxon>Eukaryota</taxon>
        <taxon>Fungi</taxon>
        <taxon>Dikarya</taxon>
        <taxon>Basidiomycota</taxon>
        <taxon>Agaricomycotina</taxon>
        <taxon>Agaricomycetes</taxon>
        <taxon>Gloeophyllales</taxon>
        <taxon>Gloeophyllaceae</taxon>
        <taxon>Heliocybe</taxon>
    </lineage>
</organism>
<gene>
    <name evidence="2" type="ORF">OE88DRAFT_1665775</name>
</gene>
<dbReference type="OrthoDB" id="2587968at2759"/>
<dbReference type="AlphaFoldDB" id="A0A5C3N1H3"/>